<keyword evidence="1" id="KW-0175">Coiled coil</keyword>
<comment type="caution">
    <text evidence="2">The sequence shown here is derived from an EMBL/GenBank/DDBJ whole genome shotgun (WGS) entry which is preliminary data.</text>
</comment>
<dbReference type="PANTHER" id="PTHR45615:SF80">
    <property type="entry name" value="GRIP DOMAIN-CONTAINING PROTEIN"/>
    <property type="match status" value="1"/>
</dbReference>
<proteinExistence type="predicted"/>
<gene>
    <name evidence="2" type="ORF">SLS60_005856</name>
</gene>
<name>A0ABR3RDD8_9PLEO</name>
<reference evidence="2 3" key="1">
    <citation type="submission" date="2024-02" db="EMBL/GenBank/DDBJ databases">
        <title>De novo assembly and annotation of 12 fungi associated with fruit tree decline syndrome in Ontario, Canada.</title>
        <authorList>
            <person name="Sulman M."/>
            <person name="Ellouze W."/>
            <person name="Ilyukhin E."/>
        </authorList>
    </citation>
    <scope>NUCLEOTIDE SEQUENCE [LARGE SCALE GENOMIC DNA]</scope>
    <source>
        <strain evidence="2 3">M42-189</strain>
    </source>
</reference>
<protein>
    <submittedName>
        <fullName evidence="2">Uncharacterized protein</fullName>
    </submittedName>
</protein>
<feature type="coiled-coil region" evidence="1">
    <location>
        <begin position="734"/>
        <end position="782"/>
    </location>
</feature>
<dbReference type="Proteomes" id="UP001521785">
    <property type="component" value="Unassembled WGS sequence"/>
</dbReference>
<dbReference type="Gene3D" id="1.20.5.340">
    <property type="match status" value="1"/>
</dbReference>
<evidence type="ECO:0000256" key="1">
    <source>
        <dbReference type="SAM" id="Coils"/>
    </source>
</evidence>
<dbReference type="PANTHER" id="PTHR45615">
    <property type="entry name" value="MYOSIN HEAVY CHAIN, NON-MUSCLE"/>
    <property type="match status" value="1"/>
</dbReference>
<accession>A0ABR3RDD8</accession>
<evidence type="ECO:0000313" key="2">
    <source>
        <dbReference type="EMBL" id="KAL1602440.1"/>
    </source>
</evidence>
<evidence type="ECO:0000313" key="3">
    <source>
        <dbReference type="Proteomes" id="UP001521785"/>
    </source>
</evidence>
<dbReference type="Gene3D" id="1.20.1170.10">
    <property type="match status" value="1"/>
</dbReference>
<feature type="coiled-coil region" evidence="1">
    <location>
        <begin position="39"/>
        <end position="119"/>
    </location>
</feature>
<sequence>MVPHKRVSVGGDVRGVASIRQAAAKKQMLPGPGSENSALAKIQAKNIELQNQVKKATEKLGQVQTELKRDTTQRNQTDEDLRAKLGQMEAALNQVQEQLKTEKTQRNNLEERLQKVEKEQTRNSPVNSSLLKQVDDLSTKVKQLEVPSKQQPQLDTAHIQSQIENRVKQSVQSDIKGHVTKVTGLETRFASVEKRLDKLKPDVEKGITQSIQKEIEPLQSKLNQLVTKTDSHKSRIDDLAKEPNNSRVDKLAKELVNVKNQSNSNEKLIDALSKEDVYLLKQDVEAFKKADLSKQISDLQSNFATQKQEITQQFHKVESKLLEKSTVTQYEALEKQVGSVHGRIESYVNERVQQQVPFLIDPTIATMKVHIEQIVQKVKEDIGTHVAENQSALSNLESSTSALIGKLRGDVARANSDASAEVERLRSEVSNLEGPVTEVQLKVEELKSEIFSNNRALRAELTGMRAAPGPSSASTGALALPDHDGTVVQRLNEEFGDRIDRLEKENPEIKDVLQDATEDVREALSKAESAHVTVNAMARSLDLLTKDFKNMGNAMNTLQGEVKSLRTQDSNRFEHTEPAPMPSNTARPDTTVEDPAIEERLQAMNLALRNLTTRYENITTEHLHHSMVHWLAQTYPNAPNFLQDLQRMQQELQPMQRGLRDIGEFVNSIAWMREDPFCSQHLFNLAQKAEAIEQLLRDKDRLGHPATWEDFNGLRNKIEARAAGSATHVSRDELDALRADLETERSDRESLSNKTTLIDGALDQIRRELGKLEGKVDDLIGRKILTDGTIHTLNTQIATLVTRVDDACSKIEQDAETHEQLINDAKTTLGQHGQSLEAHQQLIDKLKANVPAIIITVMELQQFTLDINKNLRSGGFRDFKFSHTFSGPPKP</sequence>
<organism evidence="2 3">
    <name type="scientific">Paraconiothyrium brasiliense</name>
    <dbReference type="NCBI Taxonomy" id="300254"/>
    <lineage>
        <taxon>Eukaryota</taxon>
        <taxon>Fungi</taxon>
        <taxon>Dikarya</taxon>
        <taxon>Ascomycota</taxon>
        <taxon>Pezizomycotina</taxon>
        <taxon>Dothideomycetes</taxon>
        <taxon>Pleosporomycetidae</taxon>
        <taxon>Pleosporales</taxon>
        <taxon>Massarineae</taxon>
        <taxon>Didymosphaeriaceae</taxon>
        <taxon>Paraconiothyrium</taxon>
    </lineage>
</organism>
<keyword evidence="3" id="KW-1185">Reference proteome</keyword>
<dbReference type="EMBL" id="JAKJXO020000007">
    <property type="protein sequence ID" value="KAL1602440.1"/>
    <property type="molecule type" value="Genomic_DNA"/>
</dbReference>